<dbReference type="Gene3D" id="2.40.50.1020">
    <property type="entry name" value="LytTr DNA-binding domain"/>
    <property type="match status" value="1"/>
</dbReference>
<evidence type="ECO:0000259" key="1">
    <source>
        <dbReference type="PROSITE" id="PS50930"/>
    </source>
</evidence>
<proteinExistence type="predicted"/>
<reference evidence="2" key="1">
    <citation type="journal article" date="2014" name="Int. J. Syst. Evol. Microbiol.">
        <title>Complete genome sequence of Corynebacterium casei LMG S-19264T (=DSM 44701T), isolated from a smear-ripened cheese.</title>
        <authorList>
            <consortium name="US DOE Joint Genome Institute (JGI-PGF)"/>
            <person name="Walter F."/>
            <person name="Albersmeier A."/>
            <person name="Kalinowski J."/>
            <person name="Ruckert C."/>
        </authorList>
    </citation>
    <scope>NUCLEOTIDE SEQUENCE</scope>
    <source>
        <strain evidence="2">NBRC 108769</strain>
    </source>
</reference>
<dbReference type="SMART" id="SM00850">
    <property type="entry name" value="LytTR"/>
    <property type="match status" value="1"/>
</dbReference>
<reference evidence="2" key="2">
    <citation type="submission" date="2023-01" db="EMBL/GenBank/DDBJ databases">
        <title>Draft genome sequence of Portibacter lacus strain NBRC 108769.</title>
        <authorList>
            <person name="Sun Q."/>
            <person name="Mori K."/>
        </authorList>
    </citation>
    <scope>NUCLEOTIDE SEQUENCE</scope>
    <source>
        <strain evidence="2">NBRC 108769</strain>
    </source>
</reference>
<evidence type="ECO:0000313" key="2">
    <source>
        <dbReference type="EMBL" id="GLR19553.1"/>
    </source>
</evidence>
<protein>
    <recommendedName>
        <fullName evidence="1">HTH LytTR-type domain-containing protein</fullName>
    </recommendedName>
</protein>
<name>A0AA37SSD5_9BACT</name>
<dbReference type="AlphaFoldDB" id="A0AA37SSD5"/>
<comment type="caution">
    <text evidence="2">The sequence shown here is derived from an EMBL/GenBank/DDBJ whole genome shotgun (WGS) entry which is preliminary data.</text>
</comment>
<dbReference type="PROSITE" id="PS50930">
    <property type="entry name" value="HTH_LYTTR"/>
    <property type="match status" value="1"/>
</dbReference>
<dbReference type="PANTHER" id="PTHR37299:SF1">
    <property type="entry name" value="STAGE 0 SPORULATION PROTEIN A HOMOLOG"/>
    <property type="match status" value="1"/>
</dbReference>
<dbReference type="RefSeq" id="WP_235291753.1">
    <property type="nucleotide sequence ID" value="NZ_BSOH01000027.1"/>
</dbReference>
<dbReference type="Proteomes" id="UP001156666">
    <property type="component" value="Unassembled WGS sequence"/>
</dbReference>
<dbReference type="GO" id="GO:0000156">
    <property type="term" value="F:phosphorelay response regulator activity"/>
    <property type="evidence" value="ECO:0007669"/>
    <property type="project" value="InterPro"/>
</dbReference>
<dbReference type="Pfam" id="PF04397">
    <property type="entry name" value="LytTR"/>
    <property type="match status" value="1"/>
</dbReference>
<accession>A0AA37SSD5</accession>
<keyword evidence="3" id="KW-1185">Reference proteome</keyword>
<dbReference type="InterPro" id="IPR046947">
    <property type="entry name" value="LytR-like"/>
</dbReference>
<sequence>MANTIYKRNAIVRSLTFKHKQKDEVRTIDPSHTFNEMLANKLCIKSKTQIEVVPHEEILYCVACSNYTEVITTNGQKFIMSKTLSWVEDKISSNSFFRVHQSYLINLHFVNRIQKSNGFNIVLKGAKFAIPVSRANQKSINQIFSEQ</sequence>
<feature type="domain" description="HTH LytTR-type" evidence="1">
    <location>
        <begin position="42"/>
        <end position="146"/>
    </location>
</feature>
<dbReference type="EMBL" id="BSOH01000027">
    <property type="protein sequence ID" value="GLR19553.1"/>
    <property type="molecule type" value="Genomic_DNA"/>
</dbReference>
<dbReference type="GO" id="GO:0003677">
    <property type="term" value="F:DNA binding"/>
    <property type="evidence" value="ECO:0007669"/>
    <property type="project" value="InterPro"/>
</dbReference>
<organism evidence="2 3">
    <name type="scientific">Portibacter lacus</name>
    <dbReference type="NCBI Taxonomy" id="1099794"/>
    <lineage>
        <taxon>Bacteria</taxon>
        <taxon>Pseudomonadati</taxon>
        <taxon>Bacteroidota</taxon>
        <taxon>Saprospiria</taxon>
        <taxon>Saprospirales</taxon>
        <taxon>Haliscomenobacteraceae</taxon>
        <taxon>Portibacter</taxon>
    </lineage>
</organism>
<evidence type="ECO:0000313" key="3">
    <source>
        <dbReference type="Proteomes" id="UP001156666"/>
    </source>
</evidence>
<gene>
    <name evidence="2" type="ORF">GCM10007940_41690</name>
</gene>
<dbReference type="InterPro" id="IPR007492">
    <property type="entry name" value="LytTR_DNA-bd_dom"/>
</dbReference>
<dbReference type="PANTHER" id="PTHR37299">
    <property type="entry name" value="TRANSCRIPTIONAL REGULATOR-RELATED"/>
    <property type="match status" value="1"/>
</dbReference>